<dbReference type="PROSITE" id="PS50181">
    <property type="entry name" value="FBOX"/>
    <property type="match status" value="1"/>
</dbReference>
<evidence type="ECO:0000313" key="2">
    <source>
        <dbReference type="EMBL" id="KAG2232130.1"/>
    </source>
</evidence>
<reference evidence="2" key="1">
    <citation type="submission" date="2021-01" db="EMBL/GenBank/DDBJ databases">
        <title>Metabolic potential, ecology and presence of endohyphal bacteria is reflected in genomic diversity of Mucoromycotina.</title>
        <authorList>
            <person name="Muszewska A."/>
            <person name="Okrasinska A."/>
            <person name="Steczkiewicz K."/>
            <person name="Drgas O."/>
            <person name="Orlowska M."/>
            <person name="Perlinska-Lenart U."/>
            <person name="Aleksandrzak-Piekarczyk T."/>
            <person name="Szatraj K."/>
            <person name="Zielenkiewicz U."/>
            <person name="Pilsyk S."/>
            <person name="Malc E."/>
            <person name="Mieczkowski P."/>
            <person name="Kruszewska J.S."/>
            <person name="Biernat P."/>
            <person name="Pawlowska J."/>
        </authorList>
    </citation>
    <scope>NUCLEOTIDE SEQUENCE</scope>
    <source>
        <strain evidence="2">WA0000018081</strain>
    </source>
</reference>
<dbReference type="InterPro" id="IPR036047">
    <property type="entry name" value="F-box-like_dom_sf"/>
</dbReference>
<comment type="caution">
    <text evidence="2">The sequence shown here is derived from an EMBL/GenBank/DDBJ whole genome shotgun (WGS) entry which is preliminary data.</text>
</comment>
<dbReference type="Proteomes" id="UP000613177">
    <property type="component" value="Unassembled WGS sequence"/>
</dbReference>
<dbReference type="EMBL" id="JAEPRE010000122">
    <property type="protein sequence ID" value="KAG2232130.1"/>
    <property type="molecule type" value="Genomic_DNA"/>
</dbReference>
<evidence type="ECO:0000313" key="3">
    <source>
        <dbReference type="Proteomes" id="UP000613177"/>
    </source>
</evidence>
<sequence>MITSPLHTVPSEILDDILSYLDYNDVLQCQLTCKRWSGQATQRILYKNVASLIRDKRLDRFVRTLTVSTSCPGEFVKFLDLSSLFSKQYMTKDIMKILGEFCPNVERILGYDTNDLFWESIAKGRRLDHWMYVKELPSPSFKHGFTPEIYFDTVLACSNSLEILEFYFHRYVGPTSLAKTDGVVKRLKQDFCRLLKIQFREVHGTEKGISQFDHIIDQCPKSVQSLSFNKYYDNMDFRLNRRENRHHTLNTLDPARFLPCYSVKHLTVKSCNFSDQSIQYLLQKFPNFEAIDIFYSWEGFFLLSKSVILNFFQYVSSIPTFNMSGITNTENGEDICRLVTLFIDSTASSKKTIFINVNVACHYDDESNSNNIISSLKITNTKIQPNEQIDYMNDNNKKESTADIHLRFYSHYIHVARSQRIMNQCIWEKSGPRLHKLCLSPNVQAFEGTWSTYRINREGLDLILEYCTSLVELEISRVNLLADTRREPIKTNKSITKLTLICCWLQSSAMCAISIRLPSLAHLFIDSCVFTNSKKSHDCMDIDMPHTNFQSLNLKWSGWYANIWKKYKGFHAKVTFPYADTKRDSVRDQWFVGNKYQIKPSTFVKHRVAVLDRTSLIVNISCKNISIFTIQVDGYSEINYRMKECSK</sequence>
<dbReference type="AlphaFoldDB" id="A0A8H7VT43"/>
<accession>A0A8H7VT43</accession>
<name>A0A8H7VT43_9FUNG</name>
<keyword evidence="3" id="KW-1185">Reference proteome</keyword>
<dbReference type="InterPro" id="IPR032675">
    <property type="entry name" value="LRR_dom_sf"/>
</dbReference>
<feature type="domain" description="F-box" evidence="1">
    <location>
        <begin position="3"/>
        <end position="49"/>
    </location>
</feature>
<dbReference type="InterPro" id="IPR001810">
    <property type="entry name" value="F-box_dom"/>
</dbReference>
<dbReference type="SUPFAM" id="SSF81383">
    <property type="entry name" value="F-box domain"/>
    <property type="match status" value="1"/>
</dbReference>
<dbReference type="Gene3D" id="3.80.10.10">
    <property type="entry name" value="Ribonuclease Inhibitor"/>
    <property type="match status" value="2"/>
</dbReference>
<dbReference type="CDD" id="cd09917">
    <property type="entry name" value="F-box_SF"/>
    <property type="match status" value="1"/>
</dbReference>
<dbReference type="Pfam" id="PF12937">
    <property type="entry name" value="F-box-like"/>
    <property type="match status" value="1"/>
</dbReference>
<dbReference type="SUPFAM" id="SSF52047">
    <property type="entry name" value="RNI-like"/>
    <property type="match status" value="1"/>
</dbReference>
<gene>
    <name evidence="2" type="ORF">INT48_008872</name>
</gene>
<evidence type="ECO:0000259" key="1">
    <source>
        <dbReference type="PROSITE" id="PS50181"/>
    </source>
</evidence>
<dbReference type="SMART" id="SM00256">
    <property type="entry name" value="FBOX"/>
    <property type="match status" value="1"/>
</dbReference>
<organism evidence="2 3">
    <name type="scientific">Thamnidium elegans</name>
    <dbReference type="NCBI Taxonomy" id="101142"/>
    <lineage>
        <taxon>Eukaryota</taxon>
        <taxon>Fungi</taxon>
        <taxon>Fungi incertae sedis</taxon>
        <taxon>Mucoromycota</taxon>
        <taxon>Mucoromycotina</taxon>
        <taxon>Mucoromycetes</taxon>
        <taxon>Mucorales</taxon>
        <taxon>Mucorineae</taxon>
        <taxon>Mucoraceae</taxon>
        <taxon>Thamnidium</taxon>
    </lineage>
</organism>
<proteinExistence type="predicted"/>
<protein>
    <recommendedName>
        <fullName evidence="1">F-box domain-containing protein</fullName>
    </recommendedName>
</protein>